<comment type="caution">
    <text evidence="2">The sequence shown here is derived from an EMBL/GenBank/DDBJ whole genome shotgun (WGS) entry which is preliminary data.</text>
</comment>
<dbReference type="EMBL" id="CAXAMN010005125">
    <property type="protein sequence ID" value="CAK9012568.1"/>
    <property type="molecule type" value="Genomic_DNA"/>
</dbReference>
<dbReference type="Proteomes" id="UP001642484">
    <property type="component" value="Unassembled WGS sequence"/>
</dbReference>
<organism evidence="2 3">
    <name type="scientific">Durusdinium trenchii</name>
    <dbReference type="NCBI Taxonomy" id="1381693"/>
    <lineage>
        <taxon>Eukaryota</taxon>
        <taxon>Sar</taxon>
        <taxon>Alveolata</taxon>
        <taxon>Dinophyceae</taxon>
        <taxon>Suessiales</taxon>
        <taxon>Symbiodiniaceae</taxon>
        <taxon>Durusdinium</taxon>
    </lineage>
</organism>
<keyword evidence="1" id="KW-1133">Transmembrane helix</keyword>
<evidence type="ECO:0000313" key="2">
    <source>
        <dbReference type="EMBL" id="CAK9012568.1"/>
    </source>
</evidence>
<protein>
    <submittedName>
        <fullName evidence="2">Uncharacterized protein</fullName>
    </submittedName>
</protein>
<sequence>MSRVEGGFVSGGASGTLVPGMQVTGSGMVVGSGDIVAGAGAGAGVAYRGDAGAAGNCHADCLDAGPGTMCFEPDPYSVTKQAQWKYFGAGEGSYDSVQQVTYVGQGAGSWERQEVVSHTGYRWRPLCITLITCVLLVAACIIVIPLLMPAQRDTGFDIPAAQDCSLGAHDWKNLWDETKQNYCCQTQSVGCPSAVATPVKIVHFTHYVTRVHRVPHPVADYVEVPVPHVEVRHVYREERPYECDEGLEDVKKWDTKHKRYCCFLRKIACPTKVVKHDKYITVMKPKLIPKYIPMKATENKTVVVPQYYPKEIEPKPIKVSVEQPPKIIYQPVNETRYIRVPVPGKPRIVVQEKPVPVEMPPEVVKVYDHIKVHPFEVKEPPVHHHHFDCNAGYSNWYFGWSPKKKTWCCEDSNRGCPGTWHGSAHLHIHTHVGQATGHIYDCDAGFSNWLHGWSDSKKSWCCDKFHVGCAPHSCSGTDVGMKGCARTTLSPLKCDAVCTHAGESVSCMERIHWTKQNVFQGRGNACALAYSKVQVECSICRGCSIEEAGCTVNVATSAAFDCNAALSNFFRAWSPSKKQWCCTQEGKGCEGNSPPHVDPGFGMVWKHVQVHGYWTWQAVGGGHVKLPYDCHAGLANFQIGWSSGKRAWCCSKQHLGCGAVGGAASAAGAAGGFAAGAAGATGGEFVHHTTVVMDHAAHGNPPAMAARGMMWHWAHSGGHWHWVQIHAGGHLPFDCEAGFAKWQTGWSGSKKQWCCQNMGKGCQ</sequence>
<evidence type="ECO:0000313" key="3">
    <source>
        <dbReference type="Proteomes" id="UP001642484"/>
    </source>
</evidence>
<keyword evidence="3" id="KW-1185">Reference proteome</keyword>
<evidence type="ECO:0000256" key="1">
    <source>
        <dbReference type="SAM" id="Phobius"/>
    </source>
</evidence>
<proteinExistence type="predicted"/>
<feature type="transmembrane region" description="Helical" evidence="1">
    <location>
        <begin position="126"/>
        <end position="148"/>
    </location>
</feature>
<name>A0ABP0JDT0_9DINO</name>
<keyword evidence="1" id="KW-0472">Membrane</keyword>
<reference evidence="2 3" key="1">
    <citation type="submission" date="2024-02" db="EMBL/GenBank/DDBJ databases">
        <authorList>
            <person name="Chen Y."/>
            <person name="Shah S."/>
            <person name="Dougan E. K."/>
            <person name="Thang M."/>
            <person name="Chan C."/>
        </authorList>
    </citation>
    <scope>NUCLEOTIDE SEQUENCE [LARGE SCALE GENOMIC DNA]</scope>
</reference>
<accession>A0ABP0JDT0</accession>
<gene>
    <name evidence="2" type="ORF">CCMP2556_LOCUS10903</name>
</gene>
<keyword evidence="1" id="KW-0812">Transmembrane</keyword>